<feature type="compositionally biased region" description="Basic residues" evidence="9">
    <location>
        <begin position="90"/>
        <end position="114"/>
    </location>
</feature>
<dbReference type="Gene3D" id="3.20.20.80">
    <property type="entry name" value="Glycosidases"/>
    <property type="match status" value="1"/>
</dbReference>
<dbReference type="GO" id="GO:0016020">
    <property type="term" value="C:membrane"/>
    <property type="evidence" value="ECO:0007669"/>
    <property type="project" value="UniProtKB-SubCell"/>
</dbReference>
<evidence type="ECO:0000256" key="6">
    <source>
        <dbReference type="ARBA" id="ARBA00023180"/>
    </source>
</evidence>
<dbReference type="GO" id="GO:0008168">
    <property type="term" value="F:methyltransferase activity"/>
    <property type="evidence" value="ECO:0007669"/>
    <property type="project" value="UniProtKB-UniRule"/>
</dbReference>
<comment type="similarity">
    <text evidence="2 8">Belongs to the methyltransferase superfamily.</text>
</comment>
<keyword evidence="6 8" id="KW-0325">Glycoprotein</keyword>
<evidence type="ECO:0000256" key="2">
    <source>
        <dbReference type="ARBA" id="ARBA00008361"/>
    </source>
</evidence>
<evidence type="ECO:0000256" key="8">
    <source>
        <dbReference type="RuleBase" id="RU366043"/>
    </source>
</evidence>
<keyword evidence="12" id="KW-1185">Reference proteome</keyword>
<keyword evidence="5 8" id="KW-0812">Transmembrane</keyword>
<evidence type="ECO:0000313" key="11">
    <source>
        <dbReference type="EMBL" id="KAL0006210.1"/>
    </source>
</evidence>
<evidence type="ECO:0000256" key="7">
    <source>
        <dbReference type="ARBA" id="ARBA00037847"/>
    </source>
</evidence>
<dbReference type="InterPro" id="IPR024733">
    <property type="entry name" value="NAGLU_tim-barrel"/>
</dbReference>
<feature type="compositionally biased region" description="Low complexity" evidence="9">
    <location>
        <begin position="159"/>
        <end position="183"/>
    </location>
</feature>
<gene>
    <name evidence="11" type="ORF">SO802_013771</name>
</gene>
<sequence length="575" mass="62683">MANCEPGSEIYSDCINALQAVEELGRLTLDDARAAGNTTEPVIGRGRQAGGRQGQGGRRQSSQRPTSSRHRTSAQHATAGRRPTPVPTSGRHHTPVPISGRRHTPVRTSGRRHTPMHDHTMEEASQTEDEMCLDIGYDMGSMAHDDVGPSHMFAHGDASRSPSTSSTPTTRMSPPPTTSTAPADVRGRGDMRFMPTPGVVPLPTPPPEASHIEDRPRRPQRTWTHPPDCGTGHENDKESKTGLSASFFAPSAGRAFPEYKGSPILARVAVRVDVGASTESFQVRATMSIEIGIVRMKLPLVSFLYLLDIKSQFSGLKAGKRYGIITFPTPSLQRLRGTKIATVKVTGEFLTFPGGGTQFLKGALHYIHFVQQSLPDIAWGKRSPVLLDVGCGVASFGGFPLERDVLAMSFAPTDEHEAQVQFALERGIPAISSVMGTKRLPFPGAVFDVVHCARCRVPWHVEAIYRKSTSNECYDKRPKNEPPLYKESDDPNAACDTFNENSPPTNDPTYISLLGASVYKAMSKGDKDAVWLMQGWLFSSDSAFWKPPQMKFKVAVVHALETEMGMNLNQGGVEE</sequence>
<dbReference type="Proteomes" id="UP001459277">
    <property type="component" value="Unassembled WGS sequence"/>
</dbReference>
<evidence type="ECO:0000256" key="3">
    <source>
        <dbReference type="ARBA" id="ARBA00022603"/>
    </source>
</evidence>
<dbReference type="PANTHER" id="PTHR10108:SF1130">
    <property type="entry name" value="METHYLTRANSFERASE PMT26-RELATED"/>
    <property type="match status" value="1"/>
</dbReference>
<dbReference type="InterPro" id="IPR029063">
    <property type="entry name" value="SAM-dependent_MTases_sf"/>
</dbReference>
<organism evidence="11 12">
    <name type="scientific">Lithocarpus litseifolius</name>
    <dbReference type="NCBI Taxonomy" id="425828"/>
    <lineage>
        <taxon>Eukaryota</taxon>
        <taxon>Viridiplantae</taxon>
        <taxon>Streptophyta</taxon>
        <taxon>Embryophyta</taxon>
        <taxon>Tracheophyta</taxon>
        <taxon>Spermatophyta</taxon>
        <taxon>Magnoliopsida</taxon>
        <taxon>eudicotyledons</taxon>
        <taxon>Gunneridae</taxon>
        <taxon>Pentapetalae</taxon>
        <taxon>rosids</taxon>
        <taxon>fabids</taxon>
        <taxon>Fagales</taxon>
        <taxon>Fagaceae</taxon>
        <taxon>Lithocarpus</taxon>
    </lineage>
</organism>
<dbReference type="EC" id="2.1.1.-" evidence="8"/>
<comment type="subcellular location">
    <subcellularLocation>
        <location evidence="7">Endomembrane system</location>
        <topology evidence="7">Single-pass membrane protein</topology>
    </subcellularLocation>
    <subcellularLocation>
        <location evidence="1 8">Membrane</location>
        <topology evidence="1 8">Single-pass type II membrane protein</topology>
    </subcellularLocation>
</comment>
<feature type="region of interest" description="Disordered" evidence="9">
    <location>
        <begin position="149"/>
        <end position="239"/>
    </location>
</feature>
<dbReference type="AlphaFoldDB" id="A0AAW2D6J5"/>
<dbReference type="EMBL" id="JAZDWU010000004">
    <property type="protein sequence ID" value="KAL0006210.1"/>
    <property type="molecule type" value="Genomic_DNA"/>
</dbReference>
<dbReference type="Pfam" id="PF05089">
    <property type="entry name" value="NAGLU"/>
    <property type="match status" value="1"/>
</dbReference>
<keyword evidence="4 8" id="KW-0808">Transferase</keyword>
<accession>A0AAW2D6J5</accession>
<dbReference type="Pfam" id="PF03141">
    <property type="entry name" value="Methyltransf_29"/>
    <property type="match status" value="1"/>
</dbReference>
<dbReference type="PANTHER" id="PTHR10108">
    <property type="entry name" value="SAM-DEPENDENT METHYLTRANSFERASE"/>
    <property type="match status" value="1"/>
</dbReference>
<evidence type="ECO:0000256" key="4">
    <source>
        <dbReference type="ARBA" id="ARBA00022679"/>
    </source>
</evidence>
<comment type="caution">
    <text evidence="11">The sequence shown here is derived from an EMBL/GenBank/DDBJ whole genome shotgun (WGS) entry which is preliminary data.</text>
</comment>
<feature type="domain" description="Alpha-N-acetylglucosaminidase tim-barrel" evidence="10">
    <location>
        <begin position="494"/>
        <end position="556"/>
    </location>
</feature>
<dbReference type="SUPFAM" id="SSF53335">
    <property type="entry name" value="S-adenosyl-L-methionine-dependent methyltransferases"/>
    <property type="match status" value="1"/>
</dbReference>
<evidence type="ECO:0000256" key="9">
    <source>
        <dbReference type="SAM" id="MobiDB-lite"/>
    </source>
</evidence>
<feature type="region of interest" description="Disordered" evidence="9">
    <location>
        <begin position="35"/>
        <end position="127"/>
    </location>
</feature>
<proteinExistence type="inferred from homology"/>
<dbReference type="GO" id="GO:0005768">
    <property type="term" value="C:endosome"/>
    <property type="evidence" value="ECO:0007669"/>
    <property type="project" value="TreeGrafter"/>
</dbReference>
<feature type="compositionally biased region" description="Pro residues" evidence="9">
    <location>
        <begin position="198"/>
        <end position="208"/>
    </location>
</feature>
<reference evidence="11 12" key="1">
    <citation type="submission" date="2024-01" db="EMBL/GenBank/DDBJ databases">
        <title>A telomere-to-telomere, gap-free genome of sweet tea (Lithocarpus litseifolius).</title>
        <authorList>
            <person name="Zhou J."/>
        </authorList>
    </citation>
    <scope>NUCLEOTIDE SEQUENCE [LARGE SCALE GENOMIC DNA]</scope>
    <source>
        <strain evidence="11">Zhou-2022a</strain>
        <tissue evidence="11">Leaf</tissue>
    </source>
</reference>
<evidence type="ECO:0000256" key="5">
    <source>
        <dbReference type="ARBA" id="ARBA00022968"/>
    </source>
</evidence>
<dbReference type="GO" id="GO:0032259">
    <property type="term" value="P:methylation"/>
    <property type="evidence" value="ECO:0007669"/>
    <property type="project" value="UniProtKB-KW"/>
</dbReference>
<evidence type="ECO:0000259" key="10">
    <source>
        <dbReference type="Pfam" id="PF05089"/>
    </source>
</evidence>
<dbReference type="InterPro" id="IPR004159">
    <property type="entry name" value="Put_SAM_MeTrfase"/>
</dbReference>
<dbReference type="GO" id="GO:0005802">
    <property type="term" value="C:trans-Golgi network"/>
    <property type="evidence" value="ECO:0007669"/>
    <property type="project" value="TreeGrafter"/>
</dbReference>
<name>A0AAW2D6J5_9ROSI</name>
<evidence type="ECO:0000313" key="12">
    <source>
        <dbReference type="Proteomes" id="UP001459277"/>
    </source>
</evidence>
<feature type="compositionally biased region" description="Gly residues" evidence="9">
    <location>
        <begin position="47"/>
        <end position="57"/>
    </location>
</feature>
<keyword evidence="3 8" id="KW-0489">Methyltransferase</keyword>
<protein>
    <recommendedName>
        <fullName evidence="8">Methyltransferase</fullName>
        <ecNumber evidence="8">2.1.1.-</ecNumber>
    </recommendedName>
</protein>
<evidence type="ECO:0000256" key="1">
    <source>
        <dbReference type="ARBA" id="ARBA00004606"/>
    </source>
</evidence>
<keyword evidence="5 8" id="KW-0735">Signal-anchor</keyword>